<dbReference type="EMBL" id="JAOVQM010000015">
    <property type="protein sequence ID" value="MCV2232896.1"/>
    <property type="molecule type" value="Genomic_DNA"/>
</dbReference>
<feature type="transmembrane region" description="Helical" evidence="1">
    <location>
        <begin position="398"/>
        <end position="421"/>
    </location>
</feature>
<feature type="transmembrane region" description="Helical" evidence="1">
    <location>
        <begin position="497"/>
        <end position="519"/>
    </location>
</feature>
<feature type="transmembrane region" description="Helical" evidence="1">
    <location>
        <begin position="187"/>
        <end position="207"/>
    </location>
</feature>
<feature type="transmembrane region" description="Helical" evidence="1">
    <location>
        <begin position="353"/>
        <end position="377"/>
    </location>
</feature>
<feature type="transmembrane region" description="Helical" evidence="1">
    <location>
        <begin position="468"/>
        <end position="491"/>
    </location>
</feature>
<feature type="transmembrane region" description="Helical" evidence="1">
    <location>
        <begin position="247"/>
        <end position="269"/>
    </location>
</feature>
<feature type="transmembrane region" description="Helical" evidence="1">
    <location>
        <begin position="148"/>
        <end position="175"/>
    </location>
</feature>
<evidence type="ECO:0008006" key="4">
    <source>
        <dbReference type="Google" id="ProtNLM"/>
    </source>
</evidence>
<feature type="transmembrane region" description="Helical" evidence="1">
    <location>
        <begin position="66"/>
        <end position="87"/>
    </location>
</feature>
<keyword evidence="1" id="KW-0812">Transmembrane</keyword>
<evidence type="ECO:0000256" key="1">
    <source>
        <dbReference type="SAM" id="Phobius"/>
    </source>
</evidence>
<proteinExistence type="predicted"/>
<evidence type="ECO:0000313" key="2">
    <source>
        <dbReference type="EMBL" id="MCV2232896.1"/>
    </source>
</evidence>
<evidence type="ECO:0000313" key="3">
    <source>
        <dbReference type="Proteomes" id="UP001177160"/>
    </source>
</evidence>
<feature type="transmembrane region" description="Helical" evidence="1">
    <location>
        <begin position="32"/>
        <end position="54"/>
    </location>
</feature>
<reference evidence="2" key="1">
    <citation type="submission" date="2022-09" db="EMBL/GenBank/DDBJ databases">
        <title>Novel Mycoplasma species identified in domestic and wild animals.</title>
        <authorList>
            <person name="Volokhov D.V."/>
            <person name="Furtak V.A."/>
            <person name="Zagorodnyaya T.A."/>
        </authorList>
    </citation>
    <scope>NUCLEOTIDE SEQUENCE</scope>
    <source>
        <strain evidence="2">Oakley</strain>
    </source>
</reference>
<keyword evidence="1" id="KW-0472">Membrane</keyword>
<dbReference type="RefSeq" id="WP_263609085.1">
    <property type="nucleotide sequence ID" value="NZ_JAOVQM010000015.1"/>
</dbReference>
<dbReference type="Proteomes" id="UP001177160">
    <property type="component" value="Unassembled WGS sequence"/>
</dbReference>
<name>A0ABT2Y833_9MOLU</name>
<gene>
    <name evidence="2" type="ORF">N7548_08690</name>
</gene>
<feature type="transmembrane region" description="Helical" evidence="1">
    <location>
        <begin position="311"/>
        <end position="333"/>
    </location>
</feature>
<sequence>MYLKLVSVFFKENFSLKRLFGFDLKKNKTKTVLIGFAIIYALAAYMFGFGFMFFDLADIMNQANQIQVILSFSVTYVIGLSVMMTLFRASGYLFHYKDYDILAPLPIPDFIVLLGKITVMLLMIYITSFIFVLPIAFAYFFFKGISVLSLVYFLIGFILTPLIPLVVLAFVSLGLDYITKKLPFAKILNIILLFAIFIGIFALSFSFNDPEVNPLTGQVDMVKGLSDVYPLIGWYIDGVHDLNHLSMLYYILVSVGVFGLFILLVNPVIRKTNQSKTKGYISKKTKVNYDSKGLVFTMVIKEIKKYFSVPIYAVNTGLGPVILLVLGIASFFFKSDIESILVQMMEVDMSLEPLLLILFGFSIVMTYTPAVSLSLEGKNFWIIKSLPIEPRNVMISKIIFNLILIVPIGLISLVMLGFNLAIDPLSIIVMMYVVVGLSVLSSLINAYLNLFMPKFDFQNEVEVVKQSIASLVGIFGGFALIVTFGFAYYYLNKVITTQASLFIIGTLMAVLSTLLYIYLKPLSEKQFRQF</sequence>
<organism evidence="2 3">
    <name type="scientific">Paracholeplasma manati</name>
    <dbReference type="NCBI Taxonomy" id="591373"/>
    <lineage>
        <taxon>Bacteria</taxon>
        <taxon>Bacillati</taxon>
        <taxon>Mycoplasmatota</taxon>
        <taxon>Mollicutes</taxon>
        <taxon>Acholeplasmatales</taxon>
        <taxon>Acholeplasmataceae</taxon>
        <taxon>Paracholeplasma</taxon>
    </lineage>
</organism>
<feature type="transmembrane region" description="Helical" evidence="1">
    <location>
        <begin position="119"/>
        <end position="142"/>
    </location>
</feature>
<comment type="caution">
    <text evidence="2">The sequence shown here is derived from an EMBL/GenBank/DDBJ whole genome shotgun (WGS) entry which is preliminary data.</text>
</comment>
<feature type="transmembrane region" description="Helical" evidence="1">
    <location>
        <begin position="427"/>
        <end position="448"/>
    </location>
</feature>
<protein>
    <recommendedName>
        <fullName evidence="4">ABC-2 type transport system permease protein</fullName>
    </recommendedName>
</protein>
<keyword evidence="1" id="KW-1133">Transmembrane helix</keyword>
<keyword evidence="3" id="KW-1185">Reference proteome</keyword>
<accession>A0ABT2Y833</accession>